<feature type="signal peptide" evidence="1">
    <location>
        <begin position="1"/>
        <end position="25"/>
    </location>
</feature>
<evidence type="ECO:0008006" key="4">
    <source>
        <dbReference type="Google" id="ProtNLM"/>
    </source>
</evidence>
<dbReference type="EMBL" id="LJZO01000002">
    <property type="protein sequence ID" value="ROW04344.1"/>
    <property type="molecule type" value="Genomic_DNA"/>
</dbReference>
<organism evidence="2 3">
    <name type="scientific">Cytospora chrysosperma</name>
    <name type="common">Cytospora canker fungus</name>
    <name type="synonym">Sphaeria chrysosperma</name>
    <dbReference type="NCBI Taxonomy" id="252740"/>
    <lineage>
        <taxon>Eukaryota</taxon>
        <taxon>Fungi</taxon>
        <taxon>Dikarya</taxon>
        <taxon>Ascomycota</taxon>
        <taxon>Pezizomycotina</taxon>
        <taxon>Sordariomycetes</taxon>
        <taxon>Sordariomycetidae</taxon>
        <taxon>Diaporthales</taxon>
        <taxon>Cytosporaceae</taxon>
        <taxon>Cytospora</taxon>
    </lineage>
</organism>
<evidence type="ECO:0000256" key="1">
    <source>
        <dbReference type="SAM" id="SignalP"/>
    </source>
</evidence>
<dbReference type="AlphaFoldDB" id="A0A423WLR1"/>
<evidence type="ECO:0000313" key="3">
    <source>
        <dbReference type="Proteomes" id="UP000284375"/>
    </source>
</evidence>
<gene>
    <name evidence="2" type="ORF">VSDG_00993</name>
</gene>
<evidence type="ECO:0000313" key="2">
    <source>
        <dbReference type="EMBL" id="ROW04344.1"/>
    </source>
</evidence>
<proteinExistence type="predicted"/>
<dbReference type="Proteomes" id="UP000284375">
    <property type="component" value="Unassembled WGS sequence"/>
</dbReference>
<keyword evidence="3" id="KW-1185">Reference proteome</keyword>
<name>A0A423WLR1_CYTCH</name>
<sequence length="194" mass="20243">MIQQLSSPGMALALLLLLSVGNTVAAPGADDAAAIGYRTDVSVDGTLVCGSFATGSKNQAPGLVADLRSGGKISDKTWDIEAGTCNRVHCWDTTGIYICNDAGRSLTVRGTDIGDAAQHIYDNCCRTDYTSNNKFNAGISGQKFVKNGTVDFNVVLGYGDCQHSADIRPSDEGGQGVNGKCVGGDINPYWDGNL</sequence>
<accession>A0A423WLR1</accession>
<dbReference type="STRING" id="252740.A0A423WLR1"/>
<dbReference type="OrthoDB" id="5272418at2759"/>
<feature type="chain" id="PRO_5018999258" description="Pectate lyase" evidence="1">
    <location>
        <begin position="26"/>
        <end position="194"/>
    </location>
</feature>
<reference evidence="2 3" key="1">
    <citation type="submission" date="2015-09" db="EMBL/GenBank/DDBJ databases">
        <title>Host preference determinants of Valsa canker pathogens revealed by comparative genomics.</title>
        <authorList>
            <person name="Yin Z."/>
            <person name="Huang L."/>
        </authorList>
    </citation>
    <scope>NUCLEOTIDE SEQUENCE [LARGE SCALE GENOMIC DNA]</scope>
    <source>
        <strain evidence="2 3">YSFL</strain>
    </source>
</reference>
<comment type="caution">
    <text evidence="2">The sequence shown here is derived from an EMBL/GenBank/DDBJ whole genome shotgun (WGS) entry which is preliminary data.</text>
</comment>
<protein>
    <recommendedName>
        <fullName evidence="4">Pectate lyase</fullName>
    </recommendedName>
</protein>
<keyword evidence="1" id="KW-0732">Signal</keyword>